<dbReference type="EMBL" id="CAJVPW010039773">
    <property type="protein sequence ID" value="CAG8744859.1"/>
    <property type="molecule type" value="Genomic_DNA"/>
</dbReference>
<evidence type="ECO:0000313" key="2">
    <source>
        <dbReference type="Proteomes" id="UP000789366"/>
    </source>
</evidence>
<name>A0ACA9QEQ8_9GLOM</name>
<comment type="caution">
    <text evidence="1">The sequence shown here is derived from an EMBL/GenBank/DDBJ whole genome shotgun (WGS) entry which is preliminary data.</text>
</comment>
<reference evidence="1" key="1">
    <citation type="submission" date="2021-06" db="EMBL/GenBank/DDBJ databases">
        <authorList>
            <person name="Kallberg Y."/>
            <person name="Tangrot J."/>
            <person name="Rosling A."/>
        </authorList>
    </citation>
    <scope>NUCLEOTIDE SEQUENCE</scope>
    <source>
        <strain evidence="1">28 12/20/2015</strain>
    </source>
</reference>
<evidence type="ECO:0000313" key="1">
    <source>
        <dbReference type="EMBL" id="CAG8744859.1"/>
    </source>
</evidence>
<organism evidence="1 2">
    <name type="scientific">Cetraspora pellucida</name>
    <dbReference type="NCBI Taxonomy" id="1433469"/>
    <lineage>
        <taxon>Eukaryota</taxon>
        <taxon>Fungi</taxon>
        <taxon>Fungi incertae sedis</taxon>
        <taxon>Mucoromycota</taxon>
        <taxon>Glomeromycotina</taxon>
        <taxon>Glomeromycetes</taxon>
        <taxon>Diversisporales</taxon>
        <taxon>Gigasporaceae</taxon>
        <taxon>Cetraspora</taxon>
    </lineage>
</organism>
<feature type="non-terminal residue" evidence="1">
    <location>
        <position position="103"/>
    </location>
</feature>
<sequence length="103" mass="11564">MERKTLLIIAAFISFIQLVFLLLENLSAPIIPSIYTIKLTNSSTGQYVEMGVYGYCYNTASYSPTYLYPSQIAKCDSYQNNFENAPDSSLNSVLQFLMSVHAI</sequence>
<gene>
    <name evidence="1" type="ORF">SPELUC_LOCUS14063</name>
</gene>
<protein>
    <submittedName>
        <fullName evidence="1">12504_t:CDS:1</fullName>
    </submittedName>
</protein>
<dbReference type="Proteomes" id="UP000789366">
    <property type="component" value="Unassembled WGS sequence"/>
</dbReference>
<proteinExistence type="predicted"/>
<accession>A0ACA9QEQ8</accession>
<keyword evidence="2" id="KW-1185">Reference proteome</keyword>